<evidence type="ECO:0000256" key="9">
    <source>
        <dbReference type="ARBA" id="ARBA00023270"/>
    </source>
</evidence>
<dbReference type="Gene3D" id="3.60.90.10">
    <property type="entry name" value="S-adenosylmethionine decarboxylase"/>
    <property type="match status" value="1"/>
</dbReference>
<keyword evidence="9" id="KW-0704">Schiff base</keyword>
<reference evidence="11 12" key="1">
    <citation type="submission" date="2019-09" db="EMBL/GenBank/DDBJ databases">
        <title>Goodfellowia gen. nov., a new genus of the Pseudonocardineae related to Actinoalloteichus, containing Goodfellowia coeruleoviolacea gen. nov., comb. nov. gen. nov., comb. nov.</title>
        <authorList>
            <person name="Labeda D."/>
        </authorList>
    </citation>
    <scope>NUCLEOTIDE SEQUENCE [LARGE SCALE GENOMIC DNA]</scope>
    <source>
        <strain evidence="11 12">AN110305</strain>
    </source>
</reference>
<evidence type="ECO:0000313" key="11">
    <source>
        <dbReference type="EMBL" id="KAA2252655.1"/>
    </source>
</evidence>
<keyword evidence="12" id="KW-1185">Reference proteome</keyword>
<keyword evidence="7" id="KW-0865">Zymogen</keyword>
<protein>
    <submittedName>
        <fullName evidence="11">S-adenosylmethionine decarboxylase proenzyme</fullName>
    </submittedName>
</protein>
<keyword evidence="6" id="KW-0620">Polyamine biosynthesis</keyword>
<evidence type="ECO:0000256" key="7">
    <source>
        <dbReference type="ARBA" id="ARBA00023145"/>
    </source>
</evidence>
<keyword evidence="5" id="KW-0745">Spermidine biosynthesis</keyword>
<gene>
    <name evidence="11" type="ORF">F0L68_34600</name>
</gene>
<dbReference type="OrthoDB" id="9793120at2"/>
<keyword evidence="2" id="KW-0949">S-adenosyl-L-methionine</keyword>
<evidence type="ECO:0000256" key="10">
    <source>
        <dbReference type="ARBA" id="ARBA00023317"/>
    </source>
</evidence>
<keyword evidence="8" id="KW-0456">Lyase</keyword>
<dbReference type="GO" id="GO:0004014">
    <property type="term" value="F:adenosylmethionine decarboxylase activity"/>
    <property type="evidence" value="ECO:0007669"/>
    <property type="project" value="InterPro"/>
</dbReference>
<keyword evidence="10" id="KW-0670">Pyruvate</keyword>
<dbReference type="RefSeq" id="WP_149854110.1">
    <property type="nucleotide sequence ID" value="NZ_VUOB01000073.1"/>
</dbReference>
<dbReference type="PANTHER" id="PTHR33866">
    <property type="entry name" value="S-ADENOSYLMETHIONINE DECARBOXYLASE PROENZYME"/>
    <property type="match status" value="1"/>
</dbReference>
<dbReference type="AlphaFoldDB" id="A0A5B2WMJ2"/>
<proteinExistence type="predicted"/>
<reference evidence="11 12" key="2">
    <citation type="submission" date="2019-09" db="EMBL/GenBank/DDBJ databases">
        <authorList>
            <person name="Jin C."/>
        </authorList>
    </citation>
    <scope>NUCLEOTIDE SEQUENCE [LARGE SCALE GENOMIC DNA]</scope>
    <source>
        <strain evidence="11 12">AN110305</strain>
    </source>
</reference>
<evidence type="ECO:0000256" key="5">
    <source>
        <dbReference type="ARBA" id="ARBA00023066"/>
    </source>
</evidence>
<evidence type="ECO:0000256" key="1">
    <source>
        <dbReference type="ARBA" id="ARBA00001928"/>
    </source>
</evidence>
<dbReference type="Pfam" id="PF02675">
    <property type="entry name" value="AdoMet_dc"/>
    <property type="match status" value="1"/>
</dbReference>
<evidence type="ECO:0000256" key="3">
    <source>
        <dbReference type="ARBA" id="ARBA00022793"/>
    </source>
</evidence>
<dbReference type="EMBL" id="VUOB01000073">
    <property type="protein sequence ID" value="KAA2252655.1"/>
    <property type="molecule type" value="Genomic_DNA"/>
</dbReference>
<evidence type="ECO:0000256" key="8">
    <source>
        <dbReference type="ARBA" id="ARBA00023239"/>
    </source>
</evidence>
<keyword evidence="3" id="KW-0210">Decarboxylase</keyword>
<evidence type="ECO:0000256" key="6">
    <source>
        <dbReference type="ARBA" id="ARBA00023115"/>
    </source>
</evidence>
<evidence type="ECO:0000313" key="12">
    <source>
        <dbReference type="Proteomes" id="UP000323454"/>
    </source>
</evidence>
<comment type="caution">
    <text evidence="11">The sequence shown here is derived from an EMBL/GenBank/DDBJ whole genome shotgun (WGS) entry which is preliminary data.</text>
</comment>
<dbReference type="InterPro" id="IPR016067">
    <property type="entry name" value="S-AdoMet_deCO2ase_core"/>
</dbReference>
<dbReference type="InterPro" id="IPR003826">
    <property type="entry name" value="AdoMetDC_fam_prok"/>
</dbReference>
<keyword evidence="4" id="KW-0068">Autocatalytic cleavage</keyword>
<dbReference type="GO" id="GO:0005829">
    <property type="term" value="C:cytosol"/>
    <property type="evidence" value="ECO:0007669"/>
    <property type="project" value="TreeGrafter"/>
</dbReference>
<name>A0A5B2WMJ2_9PSEU</name>
<dbReference type="Proteomes" id="UP000323454">
    <property type="component" value="Unassembled WGS sequence"/>
</dbReference>
<dbReference type="PANTHER" id="PTHR33866:SF2">
    <property type="entry name" value="S-ADENOSYLMETHIONINE DECARBOXYLASE PROENZYME"/>
    <property type="match status" value="1"/>
</dbReference>
<sequence>MICAAYDLLDCAAPNPEPGDLLNAMRAAVAKLGATILGELPVLFQPHGITCVLVLAESHLIVSTWPEHHLAHVDLFTCRADTDAEQALQPIVDIVRSKKIHGQRIRRAMPPRQTRMCAL</sequence>
<organism evidence="11 12">
    <name type="scientific">Solihabitans fulvus</name>
    <dbReference type="NCBI Taxonomy" id="1892852"/>
    <lineage>
        <taxon>Bacteria</taxon>
        <taxon>Bacillati</taxon>
        <taxon>Actinomycetota</taxon>
        <taxon>Actinomycetes</taxon>
        <taxon>Pseudonocardiales</taxon>
        <taxon>Pseudonocardiaceae</taxon>
        <taxon>Solihabitans</taxon>
    </lineage>
</organism>
<evidence type="ECO:0000256" key="4">
    <source>
        <dbReference type="ARBA" id="ARBA00022813"/>
    </source>
</evidence>
<evidence type="ECO:0000256" key="2">
    <source>
        <dbReference type="ARBA" id="ARBA00022691"/>
    </source>
</evidence>
<dbReference type="SUPFAM" id="SSF56276">
    <property type="entry name" value="S-adenosylmethionine decarboxylase"/>
    <property type="match status" value="1"/>
</dbReference>
<dbReference type="GO" id="GO:0008295">
    <property type="term" value="P:spermidine biosynthetic process"/>
    <property type="evidence" value="ECO:0007669"/>
    <property type="project" value="UniProtKB-KW"/>
</dbReference>
<comment type="cofactor">
    <cofactor evidence="1">
        <name>pyruvate</name>
        <dbReference type="ChEBI" id="CHEBI:15361"/>
    </cofactor>
</comment>
<accession>A0A5B2WMJ2</accession>